<evidence type="ECO:0000256" key="3">
    <source>
        <dbReference type="ARBA" id="ARBA00023004"/>
    </source>
</evidence>
<dbReference type="Gene3D" id="2.60.120.330">
    <property type="entry name" value="B-lactam Antibiotic, Isopenicillin N Synthase, Chain"/>
    <property type="match status" value="1"/>
</dbReference>
<dbReference type="InterPro" id="IPR027443">
    <property type="entry name" value="IPNS-like_sf"/>
</dbReference>
<keyword evidence="2" id="KW-0560">Oxidoreductase</keyword>
<comment type="caution">
    <text evidence="5">The sequence shown here is derived from an EMBL/GenBank/DDBJ whole genome shotgun (WGS) entry which is preliminary data.</text>
</comment>
<reference evidence="6" key="1">
    <citation type="submission" date="2024-06" db="EMBL/GenBank/DDBJ databases">
        <title>Multi-omics analyses provide insights into the biosynthesis of the anticancer antibiotic pleurotin in Hohenbuehelia grisea.</title>
        <authorList>
            <person name="Weaver J.A."/>
            <person name="Alberti F."/>
        </authorList>
    </citation>
    <scope>NUCLEOTIDE SEQUENCE [LARGE SCALE GENOMIC DNA]</scope>
    <source>
        <strain evidence="6">T-177</strain>
    </source>
</reference>
<gene>
    <name evidence="5" type="ORF">HGRIS_005599</name>
</gene>
<name>A0ABR3JYA7_9AGAR</name>
<evidence type="ECO:0000259" key="4">
    <source>
        <dbReference type="Pfam" id="PF14226"/>
    </source>
</evidence>
<dbReference type="PANTHER" id="PTHR10209">
    <property type="entry name" value="OXIDOREDUCTASE, 2OG-FE II OXYGENASE FAMILY PROTEIN"/>
    <property type="match status" value="1"/>
</dbReference>
<feature type="domain" description="Non-haem dioxygenase N-terminal" evidence="4">
    <location>
        <begin position="17"/>
        <end position="144"/>
    </location>
</feature>
<evidence type="ECO:0000256" key="2">
    <source>
        <dbReference type="ARBA" id="ARBA00023002"/>
    </source>
</evidence>
<proteinExistence type="predicted"/>
<sequence>MSLLDEYDTAAQAFKDIPIIDLTNATSNDAALRRALAEDIRKASIEVGFFYIKNHGIPDETIDSVVSNLQEFFALSLESKMKIDCKTTPNFKGYSPLLSGNNDPNNAGDLQEGFEFGWEELQSKEDSVHSEDGAMAGANVWPSELPSFRIAALRYYHAAVQLGKLLFPLFAQALNLPEDFFEDKTRNSAALMKLLHYPPQTGEIDPRVIGIGAHTE</sequence>
<evidence type="ECO:0000313" key="6">
    <source>
        <dbReference type="Proteomes" id="UP001556367"/>
    </source>
</evidence>
<keyword evidence="1" id="KW-0479">Metal-binding</keyword>
<dbReference type="EMBL" id="JASNQZ010000001">
    <property type="protein sequence ID" value="KAL0960562.1"/>
    <property type="molecule type" value="Genomic_DNA"/>
</dbReference>
<dbReference type="InterPro" id="IPR026992">
    <property type="entry name" value="DIOX_N"/>
</dbReference>
<organism evidence="5 6">
    <name type="scientific">Hohenbuehelia grisea</name>
    <dbReference type="NCBI Taxonomy" id="104357"/>
    <lineage>
        <taxon>Eukaryota</taxon>
        <taxon>Fungi</taxon>
        <taxon>Dikarya</taxon>
        <taxon>Basidiomycota</taxon>
        <taxon>Agaricomycotina</taxon>
        <taxon>Agaricomycetes</taxon>
        <taxon>Agaricomycetidae</taxon>
        <taxon>Agaricales</taxon>
        <taxon>Pleurotineae</taxon>
        <taxon>Pleurotaceae</taxon>
        <taxon>Hohenbuehelia</taxon>
    </lineage>
</organism>
<dbReference type="Proteomes" id="UP001556367">
    <property type="component" value="Unassembled WGS sequence"/>
</dbReference>
<keyword evidence="6" id="KW-1185">Reference proteome</keyword>
<dbReference type="Pfam" id="PF14226">
    <property type="entry name" value="DIOX_N"/>
    <property type="match status" value="1"/>
</dbReference>
<evidence type="ECO:0000313" key="5">
    <source>
        <dbReference type="EMBL" id="KAL0960562.1"/>
    </source>
</evidence>
<evidence type="ECO:0000256" key="1">
    <source>
        <dbReference type="ARBA" id="ARBA00022723"/>
    </source>
</evidence>
<protein>
    <recommendedName>
        <fullName evidence="4">Non-haem dioxygenase N-terminal domain-containing protein</fullName>
    </recommendedName>
</protein>
<keyword evidence="3" id="KW-0408">Iron</keyword>
<dbReference type="SUPFAM" id="SSF51197">
    <property type="entry name" value="Clavaminate synthase-like"/>
    <property type="match status" value="1"/>
</dbReference>
<dbReference type="PANTHER" id="PTHR10209:SF885">
    <property type="entry name" value="2OG-FE(II) OXYGENASE FAMILY, PUTATIVE (AFU_ORTHOLOGUE AFUA_2G00750)-RELATED"/>
    <property type="match status" value="1"/>
</dbReference>
<dbReference type="PRINTS" id="PR00682">
    <property type="entry name" value="IPNSYNTHASE"/>
</dbReference>
<accession>A0ABR3JYA7</accession>